<name>A0AAD2JNB0_9STRA</name>
<evidence type="ECO:0000313" key="3">
    <source>
        <dbReference type="Proteomes" id="UP001295423"/>
    </source>
</evidence>
<evidence type="ECO:0000313" key="2">
    <source>
        <dbReference type="EMBL" id="CAJ1966099.1"/>
    </source>
</evidence>
<feature type="region of interest" description="Disordered" evidence="1">
    <location>
        <begin position="623"/>
        <end position="646"/>
    </location>
</feature>
<sequence>MKVRMTIAQLMEAYGGMKAAFLVNPNIATSTRNYVSPPGKTPLLVVMHEGIYRVGVLKSSNLLRMELLLWNLSHSQLLKREHWHHPHSWDTVTFPSNVNFMDGGYVNQVYSIAGSMIGVDHEPPTCSDFICLSGGPDYCPVPVCQKSIAIYCKIPGKAEHRKKHLRTVHINEKHLVTVPLHRREDMENNECLPHLKKICKQKDFANEKDFHGTIQRAAKAKPYTMLVPSLHLPTRIIVVSPSDFHTLEKQDELNIYCSKTTAAKPIVIREEYAPMEDDKDSVGVCVASINFDDESLAQSTEDITFASASTFHAALGRKGQTRSCAEHAGLAAYRNASRGTSKPNPTPAVADDDVRFQSYFDRSSQTNLISLFEVEKRLKELDRRVRIFGRKLLPALFSIPEEEQSGRALVTCGAPWRKGTCSFLSFVNGTHIDVNDLIDEELFEQIEYFSDYPHQLRRMKESVGFGAATTCQYKHLWNDGYDRESYKVVAYFMHHGVGVAHPLLDSSGFCFLGFASKHSTSLCYLVELRTNETILHNRKDRDIFMMFAWGSGGKSRVRRRRFHDLGGEAPRVTQTLMDDWIANHLEPTHQAMWDAMSEEEQNAYRTGEHTDENNGEELQFLPQHVSQQQNQEAIPTNSKDPAVVGI</sequence>
<dbReference type="EMBL" id="CAKOGP040002256">
    <property type="protein sequence ID" value="CAJ1966099.1"/>
    <property type="molecule type" value="Genomic_DNA"/>
</dbReference>
<organism evidence="2 3">
    <name type="scientific">Cylindrotheca closterium</name>
    <dbReference type="NCBI Taxonomy" id="2856"/>
    <lineage>
        <taxon>Eukaryota</taxon>
        <taxon>Sar</taxon>
        <taxon>Stramenopiles</taxon>
        <taxon>Ochrophyta</taxon>
        <taxon>Bacillariophyta</taxon>
        <taxon>Bacillariophyceae</taxon>
        <taxon>Bacillariophycidae</taxon>
        <taxon>Bacillariales</taxon>
        <taxon>Bacillariaceae</taxon>
        <taxon>Cylindrotheca</taxon>
    </lineage>
</organism>
<dbReference type="Proteomes" id="UP001295423">
    <property type="component" value="Unassembled WGS sequence"/>
</dbReference>
<keyword evidence="3" id="KW-1185">Reference proteome</keyword>
<proteinExistence type="predicted"/>
<accession>A0AAD2JNB0</accession>
<comment type="caution">
    <text evidence="2">The sequence shown here is derived from an EMBL/GenBank/DDBJ whole genome shotgun (WGS) entry which is preliminary data.</text>
</comment>
<reference evidence="2" key="1">
    <citation type="submission" date="2023-08" db="EMBL/GenBank/DDBJ databases">
        <authorList>
            <person name="Audoor S."/>
            <person name="Bilcke G."/>
        </authorList>
    </citation>
    <scope>NUCLEOTIDE SEQUENCE</scope>
</reference>
<protein>
    <submittedName>
        <fullName evidence="2">Uncharacterized protein</fullName>
    </submittedName>
</protein>
<feature type="compositionally biased region" description="Polar residues" evidence="1">
    <location>
        <begin position="624"/>
        <end position="639"/>
    </location>
</feature>
<gene>
    <name evidence="2" type="ORF">CYCCA115_LOCUS21682</name>
</gene>
<evidence type="ECO:0000256" key="1">
    <source>
        <dbReference type="SAM" id="MobiDB-lite"/>
    </source>
</evidence>
<dbReference type="AlphaFoldDB" id="A0AAD2JNB0"/>